<dbReference type="InterPro" id="IPR034819">
    <property type="entry name" value="CPEB"/>
</dbReference>
<dbReference type="InterPro" id="IPR035979">
    <property type="entry name" value="RBD_domain_sf"/>
</dbReference>
<dbReference type="InterPro" id="IPR032296">
    <property type="entry name" value="CEBP_ZZ"/>
</dbReference>
<reference evidence="6" key="1">
    <citation type="submission" date="2023-03" db="UniProtKB">
        <authorList>
            <consortium name="WormBaseParasite"/>
        </authorList>
    </citation>
    <scope>IDENTIFICATION</scope>
</reference>
<sequence>MFLAFGITSMTSDTFRKILAARMHKSLDTISGGKSRVVMSNPDAVNNSTMRDTDAVPTRDEQAPDDASQMDPSNISPQDDSSNESKKASLRTYFIKNIQGLQESMANAHVLQPEIPQALVQLPTGFLMNASLITQQRNWENRYTMQEDYMPYESIGATRAAQLTFSEAAASVPSVQPNLSSGNMGMTNETGDRDAEGEKVHSSPFGCYMQPEEIYSRKIFIGGVPTDVTQDTVRATFSKFGELFIDWPKPSNGSTLKRGGDCPLGYLFIIYMEERSVQKLMSSCYQMDGKAYLLMSSQTVKQKPVEVRPWRLSDIKYEPYSDLQIDTLRTVFIGAMPRPTRAEELADVLSGLFGPVCYACIHVDPELRYPKGAARVTFATEAGFIAALKAKFVHLPHAGALKRVSSVTVEIKPYVVEGMMCDQCRGARYSEHCTVTFCAHLSCLQYFCNICWYYHHRTSRRLLSHRPFVHTAQRTVIVFFNPMTYSFQGSKKNAVSGTHDEPVTPFYYTSAGTLKL</sequence>
<evidence type="ECO:0000259" key="4">
    <source>
        <dbReference type="PROSITE" id="PS50102"/>
    </source>
</evidence>
<keyword evidence="5" id="KW-1185">Reference proteome</keyword>
<proteinExistence type="predicted"/>
<dbReference type="PANTHER" id="PTHR12566:SF17">
    <property type="entry name" value="CYTOPLASMIC POLYADENYLATION ELEMENT-BINDING PROTEIN 1"/>
    <property type="match status" value="1"/>
</dbReference>
<accession>A0A9J2PA19</accession>
<dbReference type="InterPro" id="IPR038446">
    <property type="entry name" value="CEBP_ZZ_sf"/>
</dbReference>
<name>A0A9J2PA19_ASCLU</name>
<dbReference type="GO" id="GO:0043005">
    <property type="term" value="C:neuron projection"/>
    <property type="evidence" value="ECO:0007669"/>
    <property type="project" value="TreeGrafter"/>
</dbReference>
<dbReference type="AlphaFoldDB" id="A0A9J2PA19"/>
<organism evidence="5 6">
    <name type="scientific">Ascaris lumbricoides</name>
    <name type="common">Giant roundworm</name>
    <dbReference type="NCBI Taxonomy" id="6252"/>
    <lineage>
        <taxon>Eukaryota</taxon>
        <taxon>Metazoa</taxon>
        <taxon>Ecdysozoa</taxon>
        <taxon>Nematoda</taxon>
        <taxon>Chromadorea</taxon>
        <taxon>Rhabditida</taxon>
        <taxon>Spirurina</taxon>
        <taxon>Ascaridomorpha</taxon>
        <taxon>Ascaridoidea</taxon>
        <taxon>Ascarididae</taxon>
        <taxon>Ascaris</taxon>
    </lineage>
</organism>
<evidence type="ECO:0000256" key="3">
    <source>
        <dbReference type="SAM" id="MobiDB-lite"/>
    </source>
</evidence>
<dbReference type="CDD" id="cd19757">
    <property type="entry name" value="Bbox1"/>
    <property type="match status" value="1"/>
</dbReference>
<dbReference type="GO" id="GO:0043022">
    <property type="term" value="F:ribosome binding"/>
    <property type="evidence" value="ECO:0007669"/>
    <property type="project" value="TreeGrafter"/>
</dbReference>
<dbReference type="Pfam" id="PF16367">
    <property type="entry name" value="RRM_7"/>
    <property type="match status" value="1"/>
</dbReference>
<dbReference type="Gene3D" id="3.30.70.330">
    <property type="match status" value="2"/>
</dbReference>
<evidence type="ECO:0000313" key="5">
    <source>
        <dbReference type="Proteomes" id="UP000036681"/>
    </source>
</evidence>
<dbReference type="GO" id="GO:0005634">
    <property type="term" value="C:nucleus"/>
    <property type="evidence" value="ECO:0007669"/>
    <property type="project" value="TreeGrafter"/>
</dbReference>
<dbReference type="Pfam" id="PF16366">
    <property type="entry name" value="CEBP_ZZ"/>
    <property type="match status" value="1"/>
</dbReference>
<keyword evidence="1 2" id="KW-0694">RNA-binding</keyword>
<feature type="compositionally biased region" description="Polar residues" evidence="3">
    <location>
        <begin position="70"/>
        <end position="80"/>
    </location>
</feature>
<dbReference type="Pfam" id="PF00076">
    <property type="entry name" value="RRM_1"/>
    <property type="match status" value="1"/>
</dbReference>
<dbReference type="GO" id="GO:0000900">
    <property type="term" value="F:mRNA regulatory element binding translation repressor activity"/>
    <property type="evidence" value="ECO:0007669"/>
    <property type="project" value="TreeGrafter"/>
</dbReference>
<evidence type="ECO:0000313" key="6">
    <source>
        <dbReference type="WBParaSite" id="ALUE_0000625801-mRNA-1"/>
    </source>
</evidence>
<feature type="compositionally biased region" description="Basic and acidic residues" evidence="3">
    <location>
        <begin position="51"/>
        <end position="62"/>
    </location>
</feature>
<evidence type="ECO:0000256" key="1">
    <source>
        <dbReference type="ARBA" id="ARBA00022884"/>
    </source>
</evidence>
<dbReference type="PROSITE" id="PS50102">
    <property type="entry name" value="RRM"/>
    <property type="match status" value="2"/>
</dbReference>
<dbReference type="SUPFAM" id="SSF54928">
    <property type="entry name" value="RNA-binding domain, RBD"/>
    <property type="match status" value="1"/>
</dbReference>
<evidence type="ECO:0000256" key="2">
    <source>
        <dbReference type="PROSITE-ProRule" id="PRU00176"/>
    </source>
</evidence>
<dbReference type="WBParaSite" id="ALUE_0000625801-mRNA-1">
    <property type="protein sequence ID" value="ALUE_0000625801-mRNA-1"/>
    <property type="gene ID" value="ALUE_0000625801"/>
</dbReference>
<feature type="domain" description="RRM" evidence="4">
    <location>
        <begin position="217"/>
        <end position="312"/>
    </location>
</feature>
<dbReference type="GO" id="GO:0005737">
    <property type="term" value="C:cytoplasm"/>
    <property type="evidence" value="ECO:0007669"/>
    <property type="project" value="TreeGrafter"/>
</dbReference>
<feature type="domain" description="RRM" evidence="4">
    <location>
        <begin position="329"/>
        <end position="400"/>
    </location>
</feature>
<feature type="region of interest" description="Disordered" evidence="3">
    <location>
        <begin position="33"/>
        <end position="86"/>
    </location>
</feature>
<dbReference type="GO" id="GO:0008135">
    <property type="term" value="F:translation factor activity, RNA binding"/>
    <property type="evidence" value="ECO:0007669"/>
    <property type="project" value="TreeGrafter"/>
</dbReference>
<protein>
    <submittedName>
        <fullName evidence="6">RRM domain-containing protein</fullName>
    </submittedName>
</protein>
<dbReference type="GO" id="GO:0003730">
    <property type="term" value="F:mRNA 3'-UTR binding"/>
    <property type="evidence" value="ECO:0007669"/>
    <property type="project" value="InterPro"/>
</dbReference>
<dbReference type="SMART" id="SM00360">
    <property type="entry name" value="RRM"/>
    <property type="match status" value="2"/>
</dbReference>
<dbReference type="GO" id="GO:0045202">
    <property type="term" value="C:synapse"/>
    <property type="evidence" value="ECO:0007669"/>
    <property type="project" value="TreeGrafter"/>
</dbReference>
<dbReference type="Proteomes" id="UP000036681">
    <property type="component" value="Unplaced"/>
</dbReference>
<dbReference type="PANTHER" id="PTHR12566">
    <property type="entry name" value="CYTOPLASMIC POLYADENYLATION ELEMENT BINDING PROTEIN CPEB"/>
    <property type="match status" value="1"/>
</dbReference>
<dbReference type="InterPro" id="IPR012677">
    <property type="entry name" value="Nucleotide-bd_a/b_plait_sf"/>
</dbReference>
<dbReference type="Gene3D" id="4.10.640.40">
    <property type="entry name" value="Cytoplasmic polyadenylation element-binding protein, ZZ domain"/>
    <property type="match status" value="1"/>
</dbReference>
<dbReference type="GO" id="GO:2000766">
    <property type="term" value="P:negative regulation of cytoplasmic translation"/>
    <property type="evidence" value="ECO:0007669"/>
    <property type="project" value="TreeGrafter"/>
</dbReference>
<dbReference type="InterPro" id="IPR000504">
    <property type="entry name" value="RRM_dom"/>
</dbReference>